<accession>A0AA86TYS1</accession>
<dbReference type="EMBL" id="CAXDID020000810">
    <property type="protein sequence ID" value="CAL6114637.1"/>
    <property type="molecule type" value="Genomic_DNA"/>
</dbReference>
<dbReference type="Proteomes" id="UP001642409">
    <property type="component" value="Unassembled WGS sequence"/>
</dbReference>
<comment type="caution">
    <text evidence="1">The sequence shown here is derived from an EMBL/GenBank/DDBJ whole genome shotgun (WGS) entry which is preliminary data.</text>
</comment>
<evidence type="ECO:0000313" key="2">
    <source>
        <dbReference type="EMBL" id="CAL6114637.1"/>
    </source>
</evidence>
<evidence type="ECO:0000313" key="3">
    <source>
        <dbReference type="Proteomes" id="UP001642409"/>
    </source>
</evidence>
<keyword evidence="3" id="KW-1185">Reference proteome</keyword>
<evidence type="ECO:0000313" key="1">
    <source>
        <dbReference type="EMBL" id="CAI9933491.1"/>
    </source>
</evidence>
<proteinExistence type="predicted"/>
<dbReference type="AlphaFoldDB" id="A0AA86TYS1"/>
<name>A0AA86TYS1_9EUKA</name>
<protein>
    <submittedName>
        <fullName evidence="2">Hypothetical_protein</fullName>
    </submittedName>
</protein>
<dbReference type="EMBL" id="CATOUU010000537">
    <property type="protein sequence ID" value="CAI9933491.1"/>
    <property type="molecule type" value="Genomic_DNA"/>
</dbReference>
<reference evidence="1" key="1">
    <citation type="submission" date="2023-06" db="EMBL/GenBank/DDBJ databases">
        <authorList>
            <person name="Kurt Z."/>
        </authorList>
    </citation>
    <scope>NUCLEOTIDE SEQUENCE</scope>
</reference>
<reference evidence="2 3" key="2">
    <citation type="submission" date="2024-07" db="EMBL/GenBank/DDBJ databases">
        <authorList>
            <person name="Akdeniz Z."/>
        </authorList>
    </citation>
    <scope>NUCLEOTIDE SEQUENCE [LARGE SCALE GENOMIC DNA]</scope>
</reference>
<organism evidence="1">
    <name type="scientific">Hexamita inflata</name>
    <dbReference type="NCBI Taxonomy" id="28002"/>
    <lineage>
        <taxon>Eukaryota</taxon>
        <taxon>Metamonada</taxon>
        <taxon>Diplomonadida</taxon>
        <taxon>Hexamitidae</taxon>
        <taxon>Hexamitinae</taxon>
        <taxon>Hexamita</taxon>
    </lineage>
</organism>
<sequence>MQCVMILNIVYSVSGGDFSLCKYLEFFKFQNRASNIIDEVTFRANDTLWNKAAVEVFTRRNGLQSIELVSASNTYQLREKYVDLHWHSSSGLRSRSRIIHGWQITLIIMIYKIGQSCRFKAAPTCFVQRRKQPGPQQHVSQQYHEQLQTVSSDQICKQILRNYIGNKKAADLTDCDLNLKLYSFYQFYQLYTFYLDALQTSFEFLINRVQHFTYHLMRHSSVIDQNYLIILYNPKSYFESHSYHVICVHSQNIESVELMVACAVVVNDNLFKQRLLTNFVFKRDFPIQNSFSYSLALSPHSASEILISTRITKRIIITKRLNSLKCEAHMIFNMILSSIILSKSLNYINYNGQCSKYIQLDNNQYIYCQKSKNLVNVVVDNQLILSQQSNNIFIHTDIVQSSKIQVNLKYNNIFSVFGANEQLLQTISDSIINITIDFEIVQGALICIQCDSYIKQSTLIFVASGAVLSGVMLKSQNYIVIDNTSIQFRLDCKNMSGIVNELHTIKKILLNNLKLTGYAYQDSIYNGFIASNVIDNVNVQIFNTKVCTNNIGQSGQSTGSLSINDSFQQTCVSICSPPLHYVYGICLPNLELGQYSAINESYWCQLPFIYDGYSCHCQYGYLLNISYCVDIINTLTQLDVQLASNFSNLSDTLKYNVSQLEAHINANLAYTEQSMLNNKSFLMNQINNLNVSLTKSIDDLSNKVNTINSTLTQTTVSLQSQLDTTNNVLSIFATDQNNEMQIQSQLMSQQQNNLQSINNRFIQNISTQQSNLKALNNTMLEFETKTNQINLVQNQQLNTQYNQIVSLSQVVSQINPQVDSVNTAQSQRATNLLNEIPKKMNIASTYYAYQIDQKTNSIQAQINDINNKLGQCASSGVASIGITKKLNIDRCCCCNQCAGCAYNVVYIVVCKTNGVCTTY</sequence>
<gene>
    <name evidence="1" type="ORF">HINF_LOCUS21136</name>
    <name evidence="2" type="ORF">HINF_LOCUS78140</name>
</gene>